<evidence type="ECO:0000256" key="1">
    <source>
        <dbReference type="SAM" id="Phobius"/>
    </source>
</evidence>
<dbReference type="InterPro" id="IPR012373">
    <property type="entry name" value="Ferrdict_sens_TM"/>
</dbReference>
<reference evidence="5" key="2">
    <citation type="submission" date="2011-02" db="EMBL/GenBank/DDBJ databases">
        <title>The complete genome of Pedobacter saltans DSM 12145.</title>
        <authorList>
            <consortium name="US DOE Joint Genome Institute (JGI-PGF)"/>
            <person name="Lucas S."/>
            <person name="Copeland A."/>
            <person name="Lapidus A."/>
            <person name="Bruce D."/>
            <person name="Goodwin L."/>
            <person name="Pitluck S."/>
            <person name="Kyrpides N."/>
            <person name="Mavromatis K."/>
            <person name="Pagani I."/>
            <person name="Ivanova N."/>
            <person name="Ovchinnikova G."/>
            <person name="Lu M."/>
            <person name="Detter J.C."/>
            <person name="Han C."/>
            <person name="Land M."/>
            <person name="Hauser L."/>
            <person name="Markowitz V."/>
            <person name="Cheng J.-F."/>
            <person name="Hugenholtz P."/>
            <person name="Woyke T."/>
            <person name="Wu D."/>
            <person name="Tindall B."/>
            <person name="Pomrenke H.G."/>
            <person name="Brambilla E."/>
            <person name="Klenk H.-P."/>
            <person name="Eisen J.A."/>
        </authorList>
    </citation>
    <scope>NUCLEOTIDE SEQUENCE [LARGE SCALE GENOMIC DNA]</scope>
    <source>
        <strain evidence="5">ATCC 51119 / DSM 12145 / JCM 21818 / LMG 10337 / NBRC 100064 / NCIMB 13643</strain>
    </source>
</reference>
<dbReference type="Pfam" id="PF04773">
    <property type="entry name" value="FecR"/>
    <property type="match status" value="1"/>
</dbReference>
<feature type="domain" description="Protein FecR C-terminal" evidence="3">
    <location>
        <begin position="319"/>
        <end position="381"/>
    </location>
</feature>
<dbReference type="Gene3D" id="3.55.50.30">
    <property type="match status" value="1"/>
</dbReference>
<dbReference type="Pfam" id="PF16344">
    <property type="entry name" value="FecR_C"/>
    <property type="match status" value="1"/>
</dbReference>
<dbReference type="AlphaFoldDB" id="F0SCL4"/>
<evidence type="ECO:0000313" key="5">
    <source>
        <dbReference type="Proteomes" id="UP000000310"/>
    </source>
</evidence>
<reference evidence="4 5" key="1">
    <citation type="journal article" date="2011" name="Stand. Genomic Sci.">
        <title>Complete genome sequence of the gliding, heparinolytic Pedobacter saltans type strain (113).</title>
        <authorList>
            <person name="Liolios K."/>
            <person name="Sikorski J."/>
            <person name="Lu M."/>
            <person name="Nolan M."/>
            <person name="Lapidus A."/>
            <person name="Lucas S."/>
            <person name="Hammon N."/>
            <person name="Deshpande S."/>
            <person name="Cheng J.F."/>
            <person name="Tapia R."/>
            <person name="Han C."/>
            <person name="Goodwin L."/>
            <person name="Pitluck S."/>
            <person name="Huntemann M."/>
            <person name="Ivanova N."/>
            <person name="Pagani I."/>
            <person name="Mavromatis K."/>
            <person name="Ovchinikova G."/>
            <person name="Pati A."/>
            <person name="Chen A."/>
            <person name="Palaniappan K."/>
            <person name="Land M."/>
            <person name="Hauser L."/>
            <person name="Brambilla E.M."/>
            <person name="Kotsyurbenko O."/>
            <person name="Rohde M."/>
            <person name="Tindall B.J."/>
            <person name="Abt B."/>
            <person name="Goker M."/>
            <person name="Detter J.C."/>
            <person name="Woyke T."/>
            <person name="Bristow J."/>
            <person name="Eisen J.A."/>
            <person name="Markowitz V."/>
            <person name="Hugenholtz P."/>
            <person name="Klenk H.P."/>
            <person name="Kyrpides N.C."/>
        </authorList>
    </citation>
    <scope>NUCLEOTIDE SEQUENCE [LARGE SCALE GENOMIC DNA]</scope>
    <source>
        <strain evidence="5">ATCC 51119 / DSM 12145 / JCM 21818 / LMG 10337 / NBRC 100064 / NCIMB 13643</strain>
    </source>
</reference>
<dbReference type="GO" id="GO:0016989">
    <property type="term" value="F:sigma factor antagonist activity"/>
    <property type="evidence" value="ECO:0007669"/>
    <property type="project" value="TreeGrafter"/>
</dbReference>
<keyword evidence="1" id="KW-1133">Transmembrane helix</keyword>
<dbReference type="EMBL" id="CP002545">
    <property type="protein sequence ID" value="ADY53858.1"/>
    <property type="molecule type" value="Genomic_DNA"/>
</dbReference>
<dbReference type="InterPro" id="IPR006860">
    <property type="entry name" value="FecR"/>
</dbReference>
<dbReference type="Proteomes" id="UP000000310">
    <property type="component" value="Chromosome"/>
</dbReference>
<dbReference type="OrthoDB" id="1099963at2"/>
<keyword evidence="1" id="KW-0812">Transmembrane</keyword>
<dbReference type="FunFam" id="2.60.120.1440:FF:000001">
    <property type="entry name" value="Putative anti-sigma factor"/>
    <property type="match status" value="1"/>
</dbReference>
<dbReference type="Gene3D" id="2.60.120.1440">
    <property type="match status" value="1"/>
</dbReference>
<gene>
    <name evidence="4" type="ordered locus">Pedsa_3323</name>
</gene>
<keyword evidence="5" id="KW-1185">Reference proteome</keyword>
<dbReference type="STRING" id="762903.Pedsa_3323"/>
<dbReference type="PANTHER" id="PTHR30273:SF2">
    <property type="entry name" value="PROTEIN FECR"/>
    <property type="match status" value="1"/>
</dbReference>
<name>F0SCL4_PSESL</name>
<keyword evidence="1" id="KW-0472">Membrane</keyword>
<protein>
    <submittedName>
        <fullName evidence="4">Anti-FecI sigma factor, FecR</fullName>
    </submittedName>
</protein>
<dbReference type="InterPro" id="IPR032508">
    <property type="entry name" value="FecR_C"/>
</dbReference>
<evidence type="ECO:0000313" key="4">
    <source>
        <dbReference type="EMBL" id="ADY53858.1"/>
    </source>
</evidence>
<evidence type="ECO:0000259" key="3">
    <source>
        <dbReference type="Pfam" id="PF16344"/>
    </source>
</evidence>
<accession>F0SCL4</accession>
<dbReference type="KEGG" id="psn:Pedsa_3323"/>
<evidence type="ECO:0000259" key="2">
    <source>
        <dbReference type="Pfam" id="PF04773"/>
    </source>
</evidence>
<dbReference type="eggNOG" id="COG3712">
    <property type="taxonomic scope" value="Bacteria"/>
</dbReference>
<dbReference type="HOGENOM" id="CLU_050192_1_0_10"/>
<dbReference type="RefSeq" id="WP_013634341.1">
    <property type="nucleotide sequence ID" value="NC_015177.1"/>
</dbReference>
<sequence length="394" mass="44887">MEKDQRISYLYQRYLNGNLLPEEHQELKEYLSDFAYGDDFNRALDDTWNALDENQLVGLEDYKAKEIFDDILKRRKGIRWFGEYFKTLTVAASIILVSIVTILFLKKSYKSDLSEKLSLEQEILPGGNKAFLTLGNGESIDLSEEKSGIKVSDAGISYVNGANIIEGKKGDNSSTYLVLNTPKGGEYQITLSDGTKVWLNAESKLKYPFKFQGKVRNVELEGEAYFEVAKSKDQPFIVQSRGQQVKVLGTHFNINTYDTETKTTLVEGKVRVDKQDQRGEKTSVILKPGEQSVVQPFASQIDVQNVNILEFLDWKDGLFVFNNESIVSIAKKLSRWYDVDFSFQGNVNNVRFSGNYLRKNTLTNLLKNIELTGSVKFKTENLKEGRRIMVIANY</sequence>
<organism evidence="4 5">
    <name type="scientific">Pseudopedobacter saltans (strain ATCC 51119 / DSM 12145 / JCM 21818 / CCUG 39354 / LMG 10337 / NBRC 100064 / NCIMB 13643)</name>
    <name type="common">Pedobacter saltans</name>
    <dbReference type="NCBI Taxonomy" id="762903"/>
    <lineage>
        <taxon>Bacteria</taxon>
        <taxon>Pseudomonadati</taxon>
        <taxon>Bacteroidota</taxon>
        <taxon>Sphingobacteriia</taxon>
        <taxon>Sphingobacteriales</taxon>
        <taxon>Sphingobacteriaceae</taxon>
        <taxon>Pseudopedobacter</taxon>
    </lineage>
</organism>
<feature type="domain" description="FecR protein" evidence="2">
    <location>
        <begin position="179"/>
        <end position="271"/>
    </location>
</feature>
<feature type="transmembrane region" description="Helical" evidence="1">
    <location>
        <begin position="84"/>
        <end position="105"/>
    </location>
</feature>
<proteinExistence type="predicted"/>
<dbReference type="PANTHER" id="PTHR30273">
    <property type="entry name" value="PERIPLASMIC SIGNAL SENSOR AND SIGMA FACTOR ACTIVATOR FECR-RELATED"/>
    <property type="match status" value="1"/>
</dbReference>